<reference evidence="1 2" key="1">
    <citation type="submission" date="2016-06" db="EMBL/GenBank/DDBJ databases">
        <title>Gene turnover analysis identifies the evolutionary adaptation of the extremophile Acidithiobacillus caldus.</title>
        <authorList>
            <person name="Zhang X."/>
        </authorList>
    </citation>
    <scope>NUCLEOTIDE SEQUENCE [LARGE SCALE GENOMIC DNA]</scope>
    <source>
        <strain evidence="1 2">DX</strain>
    </source>
</reference>
<dbReference type="Gene3D" id="3.10.450.710">
    <property type="entry name" value="Tgt2/MlaC"/>
    <property type="match status" value="1"/>
</dbReference>
<name>A0A1E7YKN4_9PROT</name>
<accession>A0A1E7YKN4</accession>
<organism evidence="1 2">
    <name type="scientific">Acidithiobacillus caldus</name>
    <dbReference type="NCBI Taxonomy" id="33059"/>
    <lineage>
        <taxon>Bacteria</taxon>
        <taxon>Pseudomonadati</taxon>
        <taxon>Pseudomonadota</taxon>
        <taxon>Acidithiobacillia</taxon>
        <taxon>Acidithiobacillales</taxon>
        <taxon>Acidithiobacillaceae</taxon>
        <taxon>Acidithiobacillus</taxon>
    </lineage>
</organism>
<evidence type="ECO:0000313" key="2">
    <source>
        <dbReference type="Proteomes" id="UP000175616"/>
    </source>
</evidence>
<gene>
    <name evidence="1" type="ORF">BAE27_11785</name>
</gene>
<dbReference type="RefSeq" id="WP_070114600.1">
    <property type="nucleotide sequence ID" value="NZ_JAAXYT010000223.1"/>
</dbReference>
<dbReference type="InterPro" id="IPR042245">
    <property type="entry name" value="Tgt2/MlaC_sf"/>
</dbReference>
<evidence type="ECO:0000313" key="1">
    <source>
        <dbReference type="EMBL" id="OFC30413.1"/>
    </source>
</evidence>
<proteinExistence type="predicted"/>
<dbReference type="AlphaFoldDB" id="A0A1E7YKN4"/>
<dbReference type="Pfam" id="PF05494">
    <property type="entry name" value="MlaC"/>
    <property type="match status" value="1"/>
</dbReference>
<sequence>MTQYTATSYTRHFNNGKAAIRIAGVQSLGPTTAAVLTRLQTEGGKRHTIDYVLMRDPNHSWQIVNAVADGVSDLSLKRDKYAAEFAKGGLLGVNYLVTPRTR</sequence>
<dbReference type="Proteomes" id="UP000175616">
    <property type="component" value="Unassembled WGS sequence"/>
</dbReference>
<comment type="caution">
    <text evidence="1">The sequence shown here is derived from an EMBL/GenBank/DDBJ whole genome shotgun (WGS) entry which is preliminary data.</text>
</comment>
<protein>
    <submittedName>
        <fullName evidence="1">Uncharacterized protein</fullName>
    </submittedName>
</protein>
<dbReference type="EMBL" id="LZYE01000336">
    <property type="protein sequence ID" value="OFC30413.1"/>
    <property type="molecule type" value="Genomic_DNA"/>
</dbReference>
<dbReference type="InterPro" id="IPR008869">
    <property type="entry name" value="MlaC/ttg2D"/>
</dbReference>